<dbReference type="PANTHER" id="PTHR30160">
    <property type="entry name" value="TETRAACYLDISACCHARIDE 4'-KINASE-RELATED"/>
    <property type="match status" value="1"/>
</dbReference>
<evidence type="ECO:0000256" key="1">
    <source>
        <dbReference type="ARBA" id="ARBA00022676"/>
    </source>
</evidence>
<dbReference type="Gene3D" id="3.40.50.2000">
    <property type="entry name" value="Glycogen Phosphorylase B"/>
    <property type="match status" value="4"/>
</dbReference>
<dbReference type="InterPro" id="IPR011910">
    <property type="entry name" value="RfaF"/>
</dbReference>
<dbReference type="InterPro" id="IPR001296">
    <property type="entry name" value="Glyco_trans_1"/>
</dbReference>
<evidence type="ECO:0000256" key="4">
    <source>
        <dbReference type="ARBA" id="ARBA00044042"/>
    </source>
</evidence>
<feature type="domain" description="Glycosyltransferase subfamily 4-like N-terminal" evidence="7">
    <location>
        <begin position="13"/>
        <end position="163"/>
    </location>
</feature>
<evidence type="ECO:0000256" key="2">
    <source>
        <dbReference type="ARBA" id="ARBA00022679"/>
    </source>
</evidence>
<dbReference type="InterPro" id="IPR047691">
    <property type="entry name" value="PelF-like"/>
</dbReference>
<comment type="similarity">
    <text evidence="3">Belongs to the glycosyltransferase 9 family.</text>
</comment>
<evidence type="ECO:0000313" key="8">
    <source>
        <dbReference type="EMBL" id="PIQ89064.1"/>
    </source>
</evidence>
<dbReference type="GO" id="GO:0005829">
    <property type="term" value="C:cytosol"/>
    <property type="evidence" value="ECO:0007669"/>
    <property type="project" value="TreeGrafter"/>
</dbReference>
<comment type="caution">
    <text evidence="8">The sequence shown here is derived from an EMBL/GenBank/DDBJ whole genome shotgun (WGS) entry which is preliminary data.</text>
</comment>
<evidence type="ECO:0000259" key="6">
    <source>
        <dbReference type="Pfam" id="PF00534"/>
    </source>
</evidence>
<dbReference type="GO" id="GO:0009244">
    <property type="term" value="P:lipopolysaccharide core region biosynthetic process"/>
    <property type="evidence" value="ECO:0007669"/>
    <property type="project" value="TreeGrafter"/>
</dbReference>
<protein>
    <recommendedName>
        <fullName evidence="4">lipopolysaccharide heptosyltransferase II</fullName>
        <ecNumber evidence="4">2.4.99.24</ecNumber>
    </recommendedName>
</protein>
<name>A0A2H0LZH4_9BACT</name>
<evidence type="ECO:0000256" key="5">
    <source>
        <dbReference type="ARBA" id="ARBA00047503"/>
    </source>
</evidence>
<sequence>MNILQVVPELNLGGVETGTVDLAVSLAKMGHKSYVASCGGELISELKKAGVMHYKIDLQKKSLFTIFRNVGELVKIIKKERIDIVHARSRVPAWAAFFAARFTDTPFITTCHGYYSSHFFSVIMGWGKFVIVPSSIIGRHEMDDFGVPFGRIRLIPRSVNLNRFKFISPKEKNKREFVIGIIGRITPIKGHIYFLWAMSKVARVIPNLSIWIVGDVGRGKERYKDEIDVLVKRLGLSSSVEFLGAQRDIPHILTQLNLLVVPTVVEEAFGRVIIEANAAGVPVVASRVGGIVDIIEDNVNGLLFPPKDVQAMSSAIIKVLRDENLAERLANNALRTVAEKFTLDKMISSTLKVYEEALEPNILIIKFSAIGDVILATPSLRALREKYPKARITCLTSKDAEEVLSRCPYIDELLVADFKFKDSGIRPLFKLANSLRKKSFDLCLDLQNNKRSHLLAFLSMARHRYGYNNKKLSFLLNHKIALPKEVLLPVEHQAKILELLGISSYSRHLELWTSEDDDKYIDDFLNNEWIAGDQQLIGINISSSNKWLTKRWPVKFIVKLSEMLMNSDMRLILTGTENDLGLAEEIFRQSRAKPIIACGKTSFNQLVSLIKRCQAYISGDSAPLHIAAGVNTPIVALFGPTDPKKHMPPAKKYIVIRKDPGCAPCYKAKCPDIKCMAQITPEEVFGAVKKVIQ</sequence>
<dbReference type="EMBL" id="PCWA01000075">
    <property type="protein sequence ID" value="PIQ89064.1"/>
    <property type="molecule type" value="Genomic_DNA"/>
</dbReference>
<dbReference type="InterPro" id="IPR051199">
    <property type="entry name" value="LPS_LOS_Heptosyltrfase"/>
</dbReference>
<dbReference type="EC" id="2.4.99.24" evidence="4"/>
<evidence type="ECO:0000259" key="7">
    <source>
        <dbReference type="Pfam" id="PF13439"/>
    </source>
</evidence>
<dbReference type="Proteomes" id="UP000229641">
    <property type="component" value="Unassembled WGS sequence"/>
</dbReference>
<dbReference type="Pfam" id="PF13439">
    <property type="entry name" value="Glyco_transf_4"/>
    <property type="match status" value="1"/>
</dbReference>
<comment type="catalytic activity">
    <reaction evidence="5">
        <text>an L-alpha-D-Hep-(1-&gt;5)-[alpha-Kdo-(2-&gt;4)]-alpha-Kdo-(2-&gt;6)-lipid A + ADP-L-glycero-beta-D-manno-heptose = an L-alpha-D-Hep-(1-&gt;3)-L-alpha-D-Hep-(1-&gt;5)-[alpha-Kdo-(2-&gt;4)]-alpha-Kdo-(2-&gt;6)-lipid A + ADP + H(+)</text>
        <dbReference type="Rhea" id="RHEA:74071"/>
        <dbReference type="ChEBI" id="CHEBI:15378"/>
        <dbReference type="ChEBI" id="CHEBI:61506"/>
        <dbReference type="ChEBI" id="CHEBI:193068"/>
        <dbReference type="ChEBI" id="CHEBI:193069"/>
        <dbReference type="ChEBI" id="CHEBI:456216"/>
        <dbReference type="EC" id="2.4.99.24"/>
    </reaction>
</comment>
<dbReference type="AlphaFoldDB" id="A0A2H0LZH4"/>
<dbReference type="Pfam" id="PF00534">
    <property type="entry name" value="Glycos_transf_1"/>
    <property type="match status" value="1"/>
</dbReference>
<dbReference type="NCBIfam" id="TIGR02195">
    <property type="entry name" value="heptsyl_trn_II"/>
    <property type="match status" value="1"/>
</dbReference>
<evidence type="ECO:0000313" key="9">
    <source>
        <dbReference type="Proteomes" id="UP000229641"/>
    </source>
</evidence>
<keyword evidence="2 8" id="KW-0808">Transferase</keyword>
<evidence type="ECO:0000256" key="3">
    <source>
        <dbReference type="ARBA" id="ARBA00043995"/>
    </source>
</evidence>
<keyword evidence="1" id="KW-0328">Glycosyltransferase</keyword>
<dbReference type="InterPro" id="IPR002201">
    <property type="entry name" value="Glyco_trans_9"/>
</dbReference>
<dbReference type="InterPro" id="IPR028098">
    <property type="entry name" value="Glyco_trans_4-like_N"/>
</dbReference>
<accession>A0A2H0LZH4</accession>
<proteinExistence type="inferred from homology"/>
<dbReference type="CDD" id="cd03819">
    <property type="entry name" value="GT4_WavL-like"/>
    <property type="match status" value="1"/>
</dbReference>
<dbReference type="NCBIfam" id="NF038011">
    <property type="entry name" value="PelF"/>
    <property type="match status" value="1"/>
</dbReference>
<gene>
    <name evidence="8" type="primary">waaF</name>
    <name evidence="8" type="ORF">COV72_05330</name>
</gene>
<reference evidence="8 9" key="1">
    <citation type="submission" date="2017-09" db="EMBL/GenBank/DDBJ databases">
        <title>Depth-based differentiation of microbial function through sediment-hosted aquifers and enrichment of novel symbionts in the deep terrestrial subsurface.</title>
        <authorList>
            <person name="Probst A.J."/>
            <person name="Ladd B."/>
            <person name="Jarett J.K."/>
            <person name="Geller-Mcgrath D.E."/>
            <person name="Sieber C.M."/>
            <person name="Emerson J.B."/>
            <person name="Anantharaman K."/>
            <person name="Thomas B.C."/>
            <person name="Malmstrom R."/>
            <person name="Stieglmeier M."/>
            <person name="Klingl A."/>
            <person name="Woyke T."/>
            <person name="Ryan C.M."/>
            <person name="Banfield J.F."/>
        </authorList>
    </citation>
    <scope>NUCLEOTIDE SEQUENCE [LARGE SCALE GENOMIC DNA]</scope>
    <source>
        <strain evidence="8">CG11_big_fil_rev_8_21_14_0_20_42_13</strain>
    </source>
</reference>
<dbReference type="CDD" id="cd03789">
    <property type="entry name" value="GT9_LPS_heptosyltransferase"/>
    <property type="match status" value="1"/>
</dbReference>
<dbReference type="GO" id="GO:0008713">
    <property type="term" value="F:ADP-heptose-lipopolysaccharide heptosyltransferase activity"/>
    <property type="evidence" value="ECO:0007669"/>
    <property type="project" value="UniProtKB-EC"/>
</dbReference>
<dbReference type="SUPFAM" id="SSF53756">
    <property type="entry name" value="UDP-Glycosyltransferase/glycogen phosphorylase"/>
    <property type="match status" value="2"/>
</dbReference>
<organism evidence="8 9">
    <name type="scientific">Candidatus Ghiorseimicrobium undicola</name>
    <dbReference type="NCBI Taxonomy" id="1974746"/>
    <lineage>
        <taxon>Bacteria</taxon>
        <taxon>Pseudomonadati</taxon>
        <taxon>Candidatus Omnitrophota</taxon>
        <taxon>Candidatus Ghiorseimicrobium</taxon>
    </lineage>
</organism>
<dbReference type="Pfam" id="PF01075">
    <property type="entry name" value="Glyco_transf_9"/>
    <property type="match status" value="1"/>
</dbReference>
<feature type="domain" description="Glycosyl transferase family 1" evidence="6">
    <location>
        <begin position="166"/>
        <end position="333"/>
    </location>
</feature>